<evidence type="ECO:0000256" key="4">
    <source>
        <dbReference type="SAM" id="Phobius"/>
    </source>
</evidence>
<dbReference type="InterPro" id="IPR000683">
    <property type="entry name" value="Gfo/Idh/MocA-like_OxRdtase_N"/>
</dbReference>
<dbReference type="HOGENOM" id="CLU_249785_0_0_1"/>
<dbReference type="SUPFAM" id="SSF55347">
    <property type="entry name" value="Glyceraldehyde-3-phosphate dehydrogenase-like, C-terminal domain"/>
    <property type="match status" value="1"/>
</dbReference>
<dbReference type="PROSITE" id="PS50206">
    <property type="entry name" value="RHODANESE_3"/>
    <property type="match status" value="1"/>
</dbReference>
<keyword evidence="4" id="KW-1133">Transmembrane helix</keyword>
<dbReference type="EMBL" id="DS999419">
    <property type="protein sequence ID" value="EED86792.1"/>
    <property type="molecule type" value="Genomic_DNA"/>
</dbReference>
<keyword evidence="2" id="KW-0560">Oxidoreductase</keyword>
<protein>
    <recommendedName>
        <fullName evidence="5">Rhodanese domain-containing protein</fullName>
    </recommendedName>
</protein>
<dbReference type="RefSeq" id="XP_002297064.1">
    <property type="nucleotide sequence ID" value="XM_002297028.1"/>
</dbReference>
<evidence type="ECO:0000256" key="3">
    <source>
        <dbReference type="SAM" id="MobiDB-lite"/>
    </source>
</evidence>
<feature type="transmembrane region" description="Helical" evidence="4">
    <location>
        <begin position="418"/>
        <end position="443"/>
    </location>
</feature>
<evidence type="ECO:0000259" key="5">
    <source>
        <dbReference type="PROSITE" id="PS50206"/>
    </source>
</evidence>
<proteinExistence type="inferred from homology"/>
<dbReference type="PaxDb" id="35128-Thaps11217"/>
<sequence>MATAEISTNTKATDSATKATSRKSASLPQETVDYPQLYLLVRCATSIPHSTDALAAIRAPAPLIAAEHTKSVDCTCDYHFLEDVLKVSEGSKRLYKGLVSGTTSSTSSMKRLRVDASSGDGKDAFESISQSAPMHPLLKARDGRAWLKSLPMESMMCQQLVKETERFQVQLLYAKRTPPLGQTRQIIPSQRQCNSSLCIESLYICSTSILTSVSKTLTSSLSAPQYFRLDPAVSLASSLKADKGTTRKGRNMLNEYEYDYINGRSVPGDGRIDFDKAFPPAFVPHTRFSLSSAHAKQMCWEESGGSWGTVYSEVVKQAEEYLKQTKLKKISLADQIDTTTALEEVADKRKGRRRVFTNLVSRARNAKRNIWKRRLAKRALTDDNDSGGGVVVTDPRVAVALLPRRVDACSLEEPFTKVARLVVCLYLIQLLGCLCLLIVIFVVDNSLQPRRRPAFLSSTMSDNKENIAPNHRRKAVASSAFFPGKKCLKNAPNRRKAVASFPFSPDEKRLKKTVADSKVININVDSTTIHRMKTLLYDVAASDRMTKVFTEIINSNSNDNEIVRIMRSTMKQQISIRHDESTNEKDRPQSMKNMEMQFRDEMYKAIVAEGNKCDIDFSNRINFGDCIDASMDSLCTLNYATLKEIKRPKEGRGKYNLINGHSSGCPRMMEVSVGKRFQSLKFEEAKKEGEKARSDFRLENLRFNDGIVIAFDKPKKYGTTLQTIQRNLGLKSVDYLHAISVLLRIFHALLHWEVNKKPLNSLCCSAEIFVAQFGEGKENGFDGKLVSLKGQCRHPEWMMRGFAAGCTNAELEPFDRALCTFLAYSKEMREELKSRGVDLDEFNEPVSINLSFSDLDGLSEEERACYLLNRQEGSRLGGQRCGLLHRIASKVASSVLESASLFEDLHLSDDLFDDAVMLCDVVHEGSVKTTLSVLQSLRKGHGLFSLMKTIAKNNTLSDITNATSLFGLKMSKEDRALLHQHGETKSIASVLAIKGGDRMKTIAKNNTLSDITNATSLGDLKMSEEDRALLHQHGETKSIASVLAIKGGDRMKTIAKNNTLSDITNATSLGDLKMSEEDRALLHQHGETKSIASLLAIKGGDRMKTIAKNNTLSDITNATSLGDLKMSEEDRALLHQHGETKSIASLFAIKRGHRMKTIAKNNTLSDITNATSLGGLKMSEEDRALLHQHGETKSIASLFAIKRGHKDRMASEGVTVDGKSKKSLTMIRSRETKRQKELETLGSKRLFCGYCGETKFFKEGSRAPAFQSLSEAIHHSNSNSPLDGVIISTPTPTHERLITEAANNNINIFTEKPVDETSAKIRKLFNAVRAQNVHLCCGFQRRFDDSYLSLYNTIHSGGIGTPLNASIFFGDHPVPSRQFLLQGGGNIISDCSAHDVDYIRWVLGDEVESVFAMGTSSDEELRDKNVIDNATMVMKFLKVGTAEVVGRCDVLGADDLVGDAELVGGYSTWEAEGREVCES</sequence>
<reference evidence="6 7" key="1">
    <citation type="journal article" date="2004" name="Science">
        <title>The genome of the diatom Thalassiosira pseudonana: ecology, evolution, and metabolism.</title>
        <authorList>
            <person name="Armbrust E.V."/>
            <person name="Berges J.A."/>
            <person name="Bowler C."/>
            <person name="Green B.R."/>
            <person name="Martinez D."/>
            <person name="Putnam N.H."/>
            <person name="Zhou S."/>
            <person name="Allen A.E."/>
            <person name="Apt K.E."/>
            <person name="Bechner M."/>
            <person name="Brzezinski M.A."/>
            <person name="Chaal B.K."/>
            <person name="Chiovitti A."/>
            <person name="Davis A.K."/>
            <person name="Demarest M.S."/>
            <person name="Detter J.C."/>
            <person name="Glavina T."/>
            <person name="Goodstein D."/>
            <person name="Hadi M.Z."/>
            <person name="Hellsten U."/>
            <person name="Hildebrand M."/>
            <person name="Jenkins B.D."/>
            <person name="Jurka J."/>
            <person name="Kapitonov V.V."/>
            <person name="Kroger N."/>
            <person name="Lau W.W."/>
            <person name="Lane T.W."/>
            <person name="Larimer F.W."/>
            <person name="Lippmeier J.C."/>
            <person name="Lucas S."/>
            <person name="Medina M."/>
            <person name="Montsant A."/>
            <person name="Obornik M."/>
            <person name="Parker M.S."/>
            <person name="Palenik B."/>
            <person name="Pazour G.J."/>
            <person name="Richardson P.M."/>
            <person name="Rynearson T.A."/>
            <person name="Saito M.A."/>
            <person name="Schwartz D.C."/>
            <person name="Thamatrakoln K."/>
            <person name="Valentin K."/>
            <person name="Vardi A."/>
            <person name="Wilkerson F.P."/>
            <person name="Rokhsar D.S."/>
        </authorList>
    </citation>
    <scope>NUCLEOTIDE SEQUENCE [LARGE SCALE GENOMIC DNA]</scope>
    <source>
        <strain evidence="6 7">CCMP1335</strain>
    </source>
</reference>
<dbReference type="GO" id="GO:0006740">
    <property type="term" value="P:NADPH regeneration"/>
    <property type="evidence" value="ECO:0000318"/>
    <property type="project" value="GO_Central"/>
</dbReference>
<evidence type="ECO:0000313" key="7">
    <source>
        <dbReference type="Proteomes" id="UP000001449"/>
    </source>
</evidence>
<dbReference type="InterPro" id="IPR001763">
    <property type="entry name" value="Rhodanese-like_dom"/>
</dbReference>
<evidence type="ECO:0000256" key="1">
    <source>
        <dbReference type="ARBA" id="ARBA00010928"/>
    </source>
</evidence>
<accession>B8LDD9</accession>
<dbReference type="SUPFAM" id="SSF51735">
    <property type="entry name" value="NAD(P)-binding Rossmann-fold domains"/>
    <property type="match status" value="1"/>
</dbReference>
<dbReference type="InParanoid" id="B8LDD9"/>
<dbReference type="Gene3D" id="3.40.50.720">
    <property type="entry name" value="NAD(P)-binding Rossmann-like Domain"/>
    <property type="match status" value="1"/>
</dbReference>
<feature type="compositionally biased region" description="Low complexity" evidence="3">
    <location>
        <begin position="7"/>
        <end position="26"/>
    </location>
</feature>
<reference evidence="6 7" key="2">
    <citation type="journal article" date="2008" name="Nature">
        <title>The Phaeodactylum genome reveals the evolutionary history of diatom genomes.</title>
        <authorList>
            <person name="Bowler C."/>
            <person name="Allen A.E."/>
            <person name="Badger J.H."/>
            <person name="Grimwood J."/>
            <person name="Jabbari K."/>
            <person name="Kuo A."/>
            <person name="Maheswari U."/>
            <person name="Martens C."/>
            <person name="Maumus F."/>
            <person name="Otillar R.P."/>
            <person name="Rayko E."/>
            <person name="Salamov A."/>
            <person name="Vandepoele K."/>
            <person name="Beszteri B."/>
            <person name="Gruber A."/>
            <person name="Heijde M."/>
            <person name="Katinka M."/>
            <person name="Mock T."/>
            <person name="Valentin K."/>
            <person name="Verret F."/>
            <person name="Berges J.A."/>
            <person name="Brownlee C."/>
            <person name="Cadoret J.P."/>
            <person name="Chiovitti A."/>
            <person name="Choi C.J."/>
            <person name="Coesel S."/>
            <person name="De Martino A."/>
            <person name="Detter J.C."/>
            <person name="Durkin C."/>
            <person name="Falciatore A."/>
            <person name="Fournet J."/>
            <person name="Haruta M."/>
            <person name="Huysman M.J."/>
            <person name="Jenkins B.D."/>
            <person name="Jiroutova K."/>
            <person name="Jorgensen R.E."/>
            <person name="Joubert Y."/>
            <person name="Kaplan A."/>
            <person name="Kroger N."/>
            <person name="Kroth P.G."/>
            <person name="La Roche J."/>
            <person name="Lindquist E."/>
            <person name="Lommer M."/>
            <person name="Martin-Jezequel V."/>
            <person name="Lopez P.J."/>
            <person name="Lucas S."/>
            <person name="Mangogna M."/>
            <person name="McGinnis K."/>
            <person name="Medlin L.K."/>
            <person name="Montsant A."/>
            <person name="Oudot-Le Secq M.P."/>
            <person name="Napoli C."/>
            <person name="Obornik M."/>
            <person name="Parker M.S."/>
            <person name="Petit J.L."/>
            <person name="Porcel B.M."/>
            <person name="Poulsen N."/>
            <person name="Robison M."/>
            <person name="Rychlewski L."/>
            <person name="Rynearson T.A."/>
            <person name="Schmutz J."/>
            <person name="Shapiro H."/>
            <person name="Siaut M."/>
            <person name="Stanley M."/>
            <person name="Sussman M.R."/>
            <person name="Taylor A.R."/>
            <person name="Vardi A."/>
            <person name="von Dassow P."/>
            <person name="Vyverman W."/>
            <person name="Willis A."/>
            <person name="Wyrwicz L.S."/>
            <person name="Rokhsar D.S."/>
            <person name="Weissenbach J."/>
            <person name="Armbrust E.V."/>
            <person name="Green B.R."/>
            <person name="Van de Peer Y."/>
            <person name="Grigoriev I.V."/>
        </authorList>
    </citation>
    <scope>NUCLEOTIDE SEQUENCE [LARGE SCALE GENOMIC DNA]</scope>
    <source>
        <strain evidence="6 7">CCMP1335</strain>
    </source>
</reference>
<name>B8LDD9_THAPS</name>
<organism evidence="6 7">
    <name type="scientific">Thalassiosira pseudonana</name>
    <name type="common">Marine diatom</name>
    <name type="synonym">Cyclotella nana</name>
    <dbReference type="NCBI Taxonomy" id="35128"/>
    <lineage>
        <taxon>Eukaryota</taxon>
        <taxon>Sar</taxon>
        <taxon>Stramenopiles</taxon>
        <taxon>Ochrophyta</taxon>
        <taxon>Bacillariophyta</taxon>
        <taxon>Coscinodiscophyceae</taxon>
        <taxon>Thalassiosirophycidae</taxon>
        <taxon>Thalassiosirales</taxon>
        <taxon>Thalassiosiraceae</taxon>
        <taxon>Thalassiosira</taxon>
    </lineage>
</organism>
<dbReference type="Proteomes" id="UP000001449">
    <property type="component" value="Unassembled WGS sequence"/>
</dbReference>
<comment type="similarity">
    <text evidence="1">Belongs to the Gfo/Idh/MocA family.</text>
</comment>
<dbReference type="GO" id="GO:0000166">
    <property type="term" value="F:nucleotide binding"/>
    <property type="evidence" value="ECO:0007669"/>
    <property type="project" value="InterPro"/>
</dbReference>
<dbReference type="Pfam" id="PF01408">
    <property type="entry name" value="GFO_IDH_MocA"/>
    <property type="match status" value="1"/>
</dbReference>
<dbReference type="PANTHER" id="PTHR42840:SF3">
    <property type="entry name" value="BINDING ROSSMANN FOLD OXIDOREDUCTASE, PUTATIVE (AFU_ORTHOLOGUE AFUA_2G10240)-RELATED"/>
    <property type="match status" value="1"/>
</dbReference>
<keyword evidence="4" id="KW-0472">Membrane</keyword>
<dbReference type="STRING" id="35128.B8LDD9"/>
<evidence type="ECO:0000256" key="2">
    <source>
        <dbReference type="ARBA" id="ARBA00023002"/>
    </source>
</evidence>
<evidence type="ECO:0000313" key="6">
    <source>
        <dbReference type="EMBL" id="EED86792.1"/>
    </source>
</evidence>
<dbReference type="InterPro" id="IPR055170">
    <property type="entry name" value="GFO_IDH_MocA-like_dom"/>
</dbReference>
<dbReference type="InterPro" id="IPR036291">
    <property type="entry name" value="NAD(P)-bd_dom_sf"/>
</dbReference>
<gene>
    <name evidence="6" type="ORF">THAPSDRAFT_11217</name>
</gene>
<dbReference type="GO" id="GO:0016491">
    <property type="term" value="F:oxidoreductase activity"/>
    <property type="evidence" value="ECO:0000318"/>
    <property type="project" value="GO_Central"/>
</dbReference>
<dbReference type="PANTHER" id="PTHR42840">
    <property type="entry name" value="NAD(P)-BINDING ROSSMANN-FOLD SUPERFAMILY PROTEIN-RELATED"/>
    <property type="match status" value="1"/>
</dbReference>
<keyword evidence="7" id="KW-1185">Reference proteome</keyword>
<dbReference type="GeneID" id="7449939"/>
<dbReference type="Gene3D" id="3.30.360.10">
    <property type="entry name" value="Dihydrodipicolinate Reductase, domain 2"/>
    <property type="match status" value="1"/>
</dbReference>
<feature type="region of interest" description="Disordered" evidence="3">
    <location>
        <begin position="1"/>
        <end position="26"/>
    </location>
</feature>
<dbReference type="KEGG" id="tps:THAPSDRAFT_11217"/>
<dbReference type="Pfam" id="PF22725">
    <property type="entry name" value="GFO_IDH_MocA_C3"/>
    <property type="match status" value="1"/>
</dbReference>
<feature type="domain" description="Rhodanese" evidence="5">
    <location>
        <begin position="1462"/>
        <end position="1478"/>
    </location>
</feature>
<keyword evidence="4" id="KW-0812">Transmembrane</keyword>